<evidence type="ECO:0000256" key="1">
    <source>
        <dbReference type="SAM" id="Phobius"/>
    </source>
</evidence>
<dbReference type="PANTHER" id="PTHR44873:SF1">
    <property type="entry name" value="DNAJ HOMOLOG SUBFAMILY C MEMBER 30, MITOCHONDRIAL"/>
    <property type="match status" value="1"/>
</dbReference>
<proteinExistence type="predicted"/>
<dbReference type="SUPFAM" id="SSF46565">
    <property type="entry name" value="Chaperone J-domain"/>
    <property type="match status" value="1"/>
</dbReference>
<reference evidence="3" key="1">
    <citation type="submission" date="2015-11" db="EMBL/GenBank/DDBJ databases">
        <title>De novo transcriptome assembly of four potential Pierce s Disease insect vectors from Arizona vineyards.</title>
        <authorList>
            <person name="Tassone E.E."/>
        </authorList>
    </citation>
    <scope>NUCLEOTIDE SEQUENCE</scope>
</reference>
<dbReference type="PROSITE" id="PS00636">
    <property type="entry name" value="DNAJ_1"/>
    <property type="match status" value="1"/>
</dbReference>
<keyword evidence="1" id="KW-0472">Membrane</keyword>
<dbReference type="InterPro" id="IPR036869">
    <property type="entry name" value="J_dom_sf"/>
</dbReference>
<dbReference type="Pfam" id="PF00226">
    <property type="entry name" value="DnaJ"/>
    <property type="match status" value="1"/>
</dbReference>
<dbReference type="CDD" id="cd06257">
    <property type="entry name" value="DnaJ"/>
    <property type="match status" value="1"/>
</dbReference>
<sequence>MNFRRNVNYKLVRQLSLNVSGYQRKNHYDCLGITPKATQGDVKSAYYRLSKQYHPDLNKGNRDAAEKFRDITEAYEVLGNLKSRKLYDRGLLIGGTEHSYTQNEPVVDNYEHSSFYHHRNKPTSKRATSESTPHYNIDEWTRAHYSHTFRQAYEKKSEGIKNAQNSYKELEENKGIWQVGFSVALFLTAFLLYSAKSSGYDVAHNLKPDEKPD</sequence>
<name>A0A1B6FYQ9_9HEMI</name>
<dbReference type="PROSITE" id="PS50076">
    <property type="entry name" value="DNAJ_2"/>
    <property type="match status" value="1"/>
</dbReference>
<feature type="domain" description="J" evidence="2">
    <location>
        <begin position="26"/>
        <end position="91"/>
    </location>
</feature>
<protein>
    <recommendedName>
        <fullName evidence="2">J domain-containing protein</fullName>
    </recommendedName>
</protein>
<keyword evidence="1" id="KW-1133">Transmembrane helix</keyword>
<evidence type="ECO:0000259" key="2">
    <source>
        <dbReference type="PROSITE" id="PS50076"/>
    </source>
</evidence>
<feature type="transmembrane region" description="Helical" evidence="1">
    <location>
        <begin position="175"/>
        <end position="195"/>
    </location>
</feature>
<evidence type="ECO:0000313" key="3">
    <source>
        <dbReference type="EMBL" id="JAS55312.1"/>
    </source>
</evidence>
<accession>A0A1B6FYQ9</accession>
<dbReference type="PRINTS" id="PR00625">
    <property type="entry name" value="JDOMAIN"/>
</dbReference>
<dbReference type="InterPro" id="IPR018253">
    <property type="entry name" value="DnaJ_domain_CS"/>
</dbReference>
<dbReference type="InterPro" id="IPR001623">
    <property type="entry name" value="DnaJ_domain"/>
</dbReference>
<dbReference type="EMBL" id="GECZ01014457">
    <property type="protein sequence ID" value="JAS55312.1"/>
    <property type="molecule type" value="Transcribed_RNA"/>
</dbReference>
<keyword evidence="1" id="KW-0812">Transmembrane</keyword>
<organism evidence="3">
    <name type="scientific">Cuerna arida</name>
    <dbReference type="NCBI Taxonomy" id="1464854"/>
    <lineage>
        <taxon>Eukaryota</taxon>
        <taxon>Metazoa</taxon>
        <taxon>Ecdysozoa</taxon>
        <taxon>Arthropoda</taxon>
        <taxon>Hexapoda</taxon>
        <taxon>Insecta</taxon>
        <taxon>Pterygota</taxon>
        <taxon>Neoptera</taxon>
        <taxon>Paraneoptera</taxon>
        <taxon>Hemiptera</taxon>
        <taxon>Auchenorrhyncha</taxon>
        <taxon>Membracoidea</taxon>
        <taxon>Cicadellidae</taxon>
        <taxon>Cicadellinae</taxon>
        <taxon>Proconiini</taxon>
        <taxon>Cuerna</taxon>
    </lineage>
</organism>
<gene>
    <name evidence="3" type="ORF">g.19457</name>
</gene>
<dbReference type="InterPro" id="IPR053025">
    <property type="entry name" value="Mito_ATP_Synthase-Asso"/>
</dbReference>
<dbReference type="PANTHER" id="PTHR44873">
    <property type="entry name" value="DNAJ HOMOLOG SUBFAMILY C MEMBER 30, MITOCHONDRIAL"/>
    <property type="match status" value="1"/>
</dbReference>
<dbReference type="AlphaFoldDB" id="A0A1B6FYQ9"/>
<dbReference type="SMART" id="SM00271">
    <property type="entry name" value="DnaJ"/>
    <property type="match status" value="1"/>
</dbReference>
<dbReference type="Gene3D" id="1.10.287.110">
    <property type="entry name" value="DnaJ domain"/>
    <property type="match status" value="1"/>
</dbReference>